<dbReference type="STRING" id="414048.SAMN04489864_10415"/>
<reference evidence="1 2" key="1">
    <citation type="submission" date="2016-10" db="EMBL/GenBank/DDBJ databases">
        <authorList>
            <person name="de Groot N.N."/>
        </authorList>
    </citation>
    <scope>NUCLEOTIDE SEQUENCE [LARGE SCALE GENOMIC DNA]</scope>
    <source>
        <strain evidence="1 2">DSM 18684</strain>
    </source>
</reference>
<dbReference type="AlphaFoldDB" id="A0A1I2WI07"/>
<proteinExistence type="predicted"/>
<name>A0A1I2WI07_9SPHI</name>
<protein>
    <recommendedName>
        <fullName evidence="3">Agarase</fullName>
    </recommendedName>
</protein>
<dbReference type="InterPro" id="IPR017853">
    <property type="entry name" value="GH"/>
</dbReference>
<organism evidence="1 2">
    <name type="scientific">Pedobacter insulae</name>
    <dbReference type="NCBI Taxonomy" id="414048"/>
    <lineage>
        <taxon>Bacteria</taxon>
        <taxon>Pseudomonadati</taxon>
        <taxon>Bacteroidota</taxon>
        <taxon>Sphingobacteriia</taxon>
        <taxon>Sphingobacteriales</taxon>
        <taxon>Sphingobacteriaceae</taxon>
        <taxon>Pedobacter</taxon>
    </lineage>
</organism>
<evidence type="ECO:0008006" key="3">
    <source>
        <dbReference type="Google" id="ProtNLM"/>
    </source>
</evidence>
<dbReference type="Proteomes" id="UP000199666">
    <property type="component" value="Unassembled WGS sequence"/>
</dbReference>
<gene>
    <name evidence="1" type="ORF">SAMN04489864_10415</name>
</gene>
<dbReference type="OrthoDB" id="9760450at2"/>
<evidence type="ECO:0000313" key="2">
    <source>
        <dbReference type="Proteomes" id="UP000199666"/>
    </source>
</evidence>
<evidence type="ECO:0000313" key="1">
    <source>
        <dbReference type="EMBL" id="SFG99976.1"/>
    </source>
</evidence>
<keyword evidence="2" id="KW-1185">Reference proteome</keyword>
<dbReference type="SUPFAM" id="SSF51445">
    <property type="entry name" value="(Trans)glycosidases"/>
    <property type="match status" value="1"/>
</dbReference>
<sequence>MYTKPLKQLLMSGLFVIGSFTYELYAQQTGNYKSVDVESQTRGRDSDGKVVIADYKPFETRLIDNFKDYQPKDVKLGRYGGDLTRSTKATGFFYTHNDNGRWFIVDPDGYYNFHIAVNSINTGKSARNKKAFAEKFSSKENWIGKTTALLIQNGFNGSGSWSDTEAIVAANTRAKKPLVYTINLNFMGSYGDKRGGTYQVPGHKAYPKNTIFVFDPKFEAHCEDEAKKLLRYKGDPNLLGYFSDNEMPLHLQYLEGYLSMEDKKDPGYLAATKWIAEKGINKEQITDAHREEFLALAASRYFSIVRKAIKKYDPNHLYLGCRFYASEKNIARFMETAGKYLDIVSINYYGVWTPNKQQLHNWGKWTKKPFIVTEFYTKGEDSGLGNTSGAGWIVRTQADRGKAYQNFCLGLLESKNCVGWHWFKYQDNDPTLVGAEPSNVDANKGIVDNHYQVYTPLLKLMKQLNEQRYQLINYFDKVNELKK</sequence>
<accession>A0A1I2WI07</accession>
<dbReference type="Gene3D" id="3.20.20.80">
    <property type="entry name" value="Glycosidases"/>
    <property type="match status" value="1"/>
</dbReference>
<dbReference type="EMBL" id="FOPP01000004">
    <property type="protein sequence ID" value="SFG99976.1"/>
    <property type="molecule type" value="Genomic_DNA"/>
</dbReference>